<dbReference type="Pfam" id="PF00217">
    <property type="entry name" value="ATP-gua_Ptrans"/>
    <property type="match status" value="1"/>
</dbReference>
<keyword evidence="6" id="KW-0021">Allosteric enzyme</keyword>
<dbReference type="Proteomes" id="UP000432715">
    <property type="component" value="Unassembled WGS sequence"/>
</dbReference>
<dbReference type="GO" id="GO:0004111">
    <property type="term" value="F:creatine kinase activity"/>
    <property type="evidence" value="ECO:0007669"/>
    <property type="project" value="InterPro"/>
</dbReference>
<dbReference type="PANTHER" id="PTHR11547:SF38">
    <property type="entry name" value="ARGININE KINASE 1-RELATED"/>
    <property type="match status" value="1"/>
</dbReference>
<dbReference type="AlphaFoldDB" id="A0A6I0F050"/>
<dbReference type="PANTHER" id="PTHR11547">
    <property type="entry name" value="ARGININE OR CREATINE KINASE"/>
    <property type="match status" value="1"/>
</dbReference>
<keyword evidence="2 6" id="KW-0547">Nucleotide-binding</keyword>
<proteinExistence type="inferred from homology"/>
<feature type="binding site" evidence="6 7">
    <location>
        <begin position="23"/>
        <end position="27"/>
    </location>
    <ligand>
        <name>ATP</name>
        <dbReference type="ChEBI" id="CHEBI:30616"/>
    </ligand>
</feature>
<dbReference type="PROSITE" id="PS51510">
    <property type="entry name" value="PHOSPHAGEN_KINASE_C"/>
    <property type="match status" value="1"/>
</dbReference>
<comment type="similarity">
    <text evidence="6 7 8">Belongs to the ATP:guanido phosphotransferase family.</text>
</comment>
<dbReference type="GO" id="GO:0005615">
    <property type="term" value="C:extracellular space"/>
    <property type="evidence" value="ECO:0007669"/>
    <property type="project" value="TreeGrafter"/>
</dbReference>
<evidence type="ECO:0000256" key="1">
    <source>
        <dbReference type="ARBA" id="ARBA00022679"/>
    </source>
</evidence>
<evidence type="ECO:0000256" key="7">
    <source>
        <dbReference type="PROSITE-ProRule" id="PRU00843"/>
    </source>
</evidence>
<feature type="binding site" evidence="6 7">
    <location>
        <begin position="173"/>
        <end position="177"/>
    </location>
    <ligand>
        <name>ATP</name>
        <dbReference type="ChEBI" id="CHEBI:30616"/>
    </ligand>
</feature>
<dbReference type="NCBIfam" id="NF002194">
    <property type="entry name" value="PRK01059.1-4"/>
    <property type="match status" value="1"/>
</dbReference>
<keyword evidence="1 6" id="KW-0808">Transferase</keyword>
<reference evidence="10 11" key="1">
    <citation type="submission" date="2019-10" db="EMBL/GenBank/DDBJ databases">
        <title>Alkaliphilus serpentinus sp. nov. and Alkaliphilus pronyensis sp. nov., two novel anaerobic alkaliphilic species isolated from the serpentinized-hosted hydrothermal field of the Prony Bay (New Caledonia).</title>
        <authorList>
            <person name="Postec A."/>
        </authorList>
    </citation>
    <scope>NUCLEOTIDE SEQUENCE [LARGE SCALE GENOMIC DNA]</scope>
    <source>
        <strain evidence="10 11">LacV</strain>
    </source>
</reference>
<dbReference type="InterPro" id="IPR022414">
    <property type="entry name" value="ATP-guanido_PTrfase_cat"/>
</dbReference>
<evidence type="ECO:0000313" key="11">
    <source>
        <dbReference type="Proteomes" id="UP000432715"/>
    </source>
</evidence>
<dbReference type="InterPro" id="IPR022415">
    <property type="entry name" value="ATP-guanido_PTrfase_AS"/>
</dbReference>
<feature type="domain" description="Phosphagen kinase C-terminal" evidence="9">
    <location>
        <begin position="20"/>
        <end position="251"/>
    </location>
</feature>
<dbReference type="InterPro" id="IPR014746">
    <property type="entry name" value="Gln_synth/guanido_kin_cat_dom"/>
</dbReference>
<evidence type="ECO:0000259" key="9">
    <source>
        <dbReference type="PROSITE" id="PS51510"/>
    </source>
</evidence>
<comment type="function">
    <text evidence="6">Catalyzes the specific phosphorylation of arginine residues in proteins.</text>
</comment>
<dbReference type="GO" id="GO:0005524">
    <property type="term" value="F:ATP binding"/>
    <property type="evidence" value="ECO:0007669"/>
    <property type="project" value="UniProtKB-UniRule"/>
</dbReference>
<dbReference type="InterPro" id="IPR023660">
    <property type="entry name" value="Arg_Kinase"/>
</dbReference>
<keyword evidence="11" id="KW-1185">Reference proteome</keyword>
<evidence type="ECO:0000256" key="6">
    <source>
        <dbReference type="HAMAP-Rule" id="MF_00602"/>
    </source>
</evidence>
<evidence type="ECO:0000256" key="3">
    <source>
        <dbReference type="ARBA" id="ARBA00022777"/>
    </source>
</evidence>
<dbReference type="InterPro" id="IPR000749">
    <property type="entry name" value="ATP-guanido_PTrfase"/>
</dbReference>
<dbReference type="GO" id="GO:1990424">
    <property type="term" value="F:protein arginine kinase activity"/>
    <property type="evidence" value="ECO:0007669"/>
    <property type="project" value="UniProtKB-EC"/>
</dbReference>
<evidence type="ECO:0000313" key="10">
    <source>
        <dbReference type="EMBL" id="KAB3533592.1"/>
    </source>
</evidence>
<comment type="activity regulation">
    <text evidence="6">Appears to be allosterically activated by the binding of pArg-containing polypeptides to the pArg-binding pocket localized in the C-terminal domain of McsB.</text>
</comment>
<dbReference type="EMBL" id="WBZC01000039">
    <property type="protein sequence ID" value="KAB3533592.1"/>
    <property type="molecule type" value="Genomic_DNA"/>
</dbReference>
<gene>
    <name evidence="6" type="primary">mcsB</name>
    <name evidence="10" type="ORF">F8154_10530</name>
</gene>
<organism evidence="10 11">
    <name type="scientific">Alkaliphilus pronyensis</name>
    <dbReference type="NCBI Taxonomy" id="1482732"/>
    <lineage>
        <taxon>Bacteria</taxon>
        <taxon>Bacillati</taxon>
        <taxon>Bacillota</taxon>
        <taxon>Clostridia</taxon>
        <taxon>Peptostreptococcales</taxon>
        <taxon>Natronincolaceae</taxon>
        <taxon>Alkaliphilus</taxon>
    </lineage>
</organism>
<evidence type="ECO:0000256" key="8">
    <source>
        <dbReference type="RuleBase" id="RU000505"/>
    </source>
</evidence>
<sequence length="346" mass="39105">MVGGFKLTKWLKESGPESDIVISSRIRIARNLSGFPFPHMLKEDNGKDIANRVYNAVIEGNESLGKDFKLVEMHSIDKVDRLNYVEKHIISPALAKNTATGSLLINQDESIAILINEEDHIRIQCLLPGFQLDNSWNLADKIDDLVEEKVKYSFHEELGYLTSCPTNLGTGIRASLMMHLPALNMTGYINSILQASSQIGIAVRGIYGEGTEFLGNIFQVSNQVTLGITEEEIIKNLKNVGIQIIQKERYIRESLLKDKKVELEDKAYRSYGILKNARKITSTEAMKLISHVKLGVVLGLIKDSSLEKLNQLMEMIQVGFLQKYYKSQLSEYDRDVKRAEIIRMNI</sequence>
<dbReference type="Gene3D" id="3.30.590.10">
    <property type="entry name" value="Glutamine synthetase/guanido kinase, catalytic domain"/>
    <property type="match status" value="1"/>
</dbReference>
<feature type="binding site" evidence="6 7">
    <location>
        <position position="88"/>
    </location>
    <ligand>
        <name>ATP</name>
        <dbReference type="ChEBI" id="CHEBI:30616"/>
    </ligand>
</feature>
<dbReference type="OrthoDB" id="9791353at2"/>
<feature type="short sequence motif" description="RDXXRA motif of the pArg binding pocket involved in allosteric regulation" evidence="6">
    <location>
        <begin position="334"/>
        <end position="339"/>
    </location>
</feature>
<feature type="binding site" evidence="6 7">
    <location>
        <begin position="204"/>
        <end position="209"/>
    </location>
    <ligand>
        <name>ATP</name>
        <dbReference type="ChEBI" id="CHEBI:30616"/>
    </ligand>
</feature>
<evidence type="ECO:0000256" key="2">
    <source>
        <dbReference type="ARBA" id="ARBA00022741"/>
    </source>
</evidence>
<dbReference type="FunFam" id="3.30.590.10:FF:000007">
    <property type="entry name" value="Protein-arginine kinase"/>
    <property type="match status" value="1"/>
</dbReference>
<feature type="binding site" evidence="6 7">
    <location>
        <position position="122"/>
    </location>
    <ligand>
        <name>ATP</name>
        <dbReference type="ChEBI" id="CHEBI:30616"/>
    </ligand>
</feature>
<comment type="catalytic activity">
    <reaction evidence="5 6">
        <text>L-arginyl-[protein] + ATP = N(omega)-phospho-L-arginyl-[protein] + ADP + H(+)</text>
        <dbReference type="Rhea" id="RHEA:43384"/>
        <dbReference type="Rhea" id="RHEA-COMP:10532"/>
        <dbReference type="Rhea" id="RHEA-COMP:10533"/>
        <dbReference type="ChEBI" id="CHEBI:15378"/>
        <dbReference type="ChEBI" id="CHEBI:29965"/>
        <dbReference type="ChEBI" id="CHEBI:30616"/>
        <dbReference type="ChEBI" id="CHEBI:83226"/>
        <dbReference type="ChEBI" id="CHEBI:456216"/>
        <dbReference type="EC" id="2.7.14.1"/>
    </reaction>
</comment>
<dbReference type="HAMAP" id="MF_00602">
    <property type="entry name" value="Prot_Arg_kinase"/>
    <property type="match status" value="1"/>
</dbReference>
<dbReference type="SUPFAM" id="SSF55931">
    <property type="entry name" value="Glutamine synthetase/guanido kinase"/>
    <property type="match status" value="1"/>
</dbReference>
<dbReference type="CDD" id="cd07930">
    <property type="entry name" value="bacterial_phosphagen_kinase"/>
    <property type="match status" value="1"/>
</dbReference>
<dbReference type="EC" id="2.7.14.1" evidence="6"/>
<protein>
    <recommendedName>
        <fullName evidence="6">Protein-arginine kinase</fullName>
        <ecNumber evidence="6">2.7.14.1</ecNumber>
    </recommendedName>
</protein>
<accession>A0A6I0F050</accession>
<evidence type="ECO:0000256" key="5">
    <source>
        <dbReference type="ARBA" id="ARBA00051816"/>
    </source>
</evidence>
<keyword evidence="4 6" id="KW-0067">ATP-binding</keyword>
<name>A0A6I0F050_9FIRM</name>
<comment type="caution">
    <text evidence="10">The sequence shown here is derived from an EMBL/GenBank/DDBJ whole genome shotgun (WGS) entry which is preliminary data.</text>
</comment>
<keyword evidence="3 6" id="KW-0418">Kinase</keyword>
<dbReference type="GO" id="GO:0046314">
    <property type="term" value="P:phosphocreatine biosynthetic process"/>
    <property type="evidence" value="ECO:0007669"/>
    <property type="project" value="InterPro"/>
</dbReference>
<dbReference type="PROSITE" id="PS00112">
    <property type="entry name" value="PHOSPHAGEN_KINASE"/>
    <property type="match status" value="1"/>
</dbReference>
<evidence type="ECO:0000256" key="4">
    <source>
        <dbReference type="ARBA" id="ARBA00022840"/>
    </source>
</evidence>